<proteinExistence type="predicted"/>
<name>X0RN69_9ZZZZ</name>
<accession>X0RN69</accession>
<organism evidence="1">
    <name type="scientific">marine sediment metagenome</name>
    <dbReference type="NCBI Taxonomy" id="412755"/>
    <lineage>
        <taxon>unclassified sequences</taxon>
        <taxon>metagenomes</taxon>
        <taxon>ecological metagenomes</taxon>
    </lineage>
</organism>
<gene>
    <name evidence="1" type="ORF">S01H1_15063</name>
</gene>
<protein>
    <submittedName>
        <fullName evidence="1">Uncharacterized protein</fullName>
    </submittedName>
</protein>
<feature type="non-terminal residue" evidence="1">
    <location>
        <position position="55"/>
    </location>
</feature>
<evidence type="ECO:0000313" key="1">
    <source>
        <dbReference type="EMBL" id="GAF70269.1"/>
    </source>
</evidence>
<sequence length="55" mass="6345">MSGLFYNLGRKVGPRVRKVKWFWQSMTGSEADAIKVEHEVGLDLAREIRRQLGLD</sequence>
<dbReference type="EMBL" id="BARS01007856">
    <property type="protein sequence ID" value="GAF70269.1"/>
    <property type="molecule type" value="Genomic_DNA"/>
</dbReference>
<dbReference type="AlphaFoldDB" id="X0RN69"/>
<comment type="caution">
    <text evidence="1">The sequence shown here is derived from an EMBL/GenBank/DDBJ whole genome shotgun (WGS) entry which is preliminary data.</text>
</comment>
<reference evidence="1" key="1">
    <citation type="journal article" date="2014" name="Front. Microbiol.">
        <title>High frequency of phylogenetically diverse reductive dehalogenase-homologous genes in deep subseafloor sedimentary metagenomes.</title>
        <authorList>
            <person name="Kawai M."/>
            <person name="Futagami T."/>
            <person name="Toyoda A."/>
            <person name="Takaki Y."/>
            <person name="Nishi S."/>
            <person name="Hori S."/>
            <person name="Arai W."/>
            <person name="Tsubouchi T."/>
            <person name="Morono Y."/>
            <person name="Uchiyama I."/>
            <person name="Ito T."/>
            <person name="Fujiyama A."/>
            <person name="Inagaki F."/>
            <person name="Takami H."/>
        </authorList>
    </citation>
    <scope>NUCLEOTIDE SEQUENCE</scope>
    <source>
        <strain evidence="1">Expedition CK06-06</strain>
    </source>
</reference>